<gene>
    <name evidence="1" type="ORF">FMOSSE_LOCUS13705</name>
</gene>
<organism evidence="1 2">
    <name type="scientific">Funneliformis mosseae</name>
    <name type="common">Endomycorrhizal fungus</name>
    <name type="synonym">Glomus mosseae</name>
    <dbReference type="NCBI Taxonomy" id="27381"/>
    <lineage>
        <taxon>Eukaryota</taxon>
        <taxon>Fungi</taxon>
        <taxon>Fungi incertae sedis</taxon>
        <taxon>Mucoromycota</taxon>
        <taxon>Glomeromycotina</taxon>
        <taxon>Glomeromycetes</taxon>
        <taxon>Glomerales</taxon>
        <taxon>Glomeraceae</taxon>
        <taxon>Funneliformis</taxon>
    </lineage>
</organism>
<protein>
    <submittedName>
        <fullName evidence="1">1425_t:CDS:1</fullName>
    </submittedName>
</protein>
<reference evidence="1" key="1">
    <citation type="submission" date="2021-06" db="EMBL/GenBank/DDBJ databases">
        <authorList>
            <person name="Kallberg Y."/>
            <person name="Tangrot J."/>
            <person name="Rosling A."/>
        </authorList>
    </citation>
    <scope>NUCLEOTIDE SEQUENCE</scope>
    <source>
        <strain evidence="1">87-6 pot B 2015</strain>
    </source>
</reference>
<dbReference type="AlphaFoldDB" id="A0A9N9HNR7"/>
<proteinExistence type="predicted"/>
<evidence type="ECO:0000313" key="1">
    <source>
        <dbReference type="EMBL" id="CAG8698487.1"/>
    </source>
</evidence>
<comment type="caution">
    <text evidence="1">The sequence shown here is derived from an EMBL/GenBank/DDBJ whole genome shotgun (WGS) entry which is preliminary data.</text>
</comment>
<keyword evidence="2" id="KW-1185">Reference proteome</keyword>
<accession>A0A9N9HNR7</accession>
<dbReference type="EMBL" id="CAJVPP010008636">
    <property type="protein sequence ID" value="CAG8698487.1"/>
    <property type="molecule type" value="Genomic_DNA"/>
</dbReference>
<dbReference type="Proteomes" id="UP000789375">
    <property type="component" value="Unassembled WGS sequence"/>
</dbReference>
<name>A0A9N9HNR7_FUNMO</name>
<evidence type="ECO:0000313" key="2">
    <source>
        <dbReference type="Proteomes" id="UP000789375"/>
    </source>
</evidence>
<sequence length="111" mass="12589">STDVLEASVHRKRKFDPSLQGRKADFSIYIPIRGNKFYLLISEVKSAGYILSNKNKNSLEDCDLVKLGNEMKDILDKCIDDGVGDRNLTICGLLVEGKLFTLIFLKWHQGR</sequence>
<feature type="non-terminal residue" evidence="1">
    <location>
        <position position="1"/>
    </location>
</feature>